<proteinExistence type="predicted"/>
<comment type="caution">
    <text evidence="2">The sequence shown here is derived from an EMBL/GenBank/DDBJ whole genome shotgun (WGS) entry which is preliminary data.</text>
</comment>
<feature type="region of interest" description="Disordered" evidence="1">
    <location>
        <begin position="23"/>
        <end position="56"/>
    </location>
</feature>
<evidence type="ECO:0000256" key="1">
    <source>
        <dbReference type="SAM" id="MobiDB-lite"/>
    </source>
</evidence>
<reference evidence="2 3" key="1">
    <citation type="submission" date="2019-07" db="EMBL/GenBank/DDBJ databases">
        <title>Whole genome shotgun sequence of Rhodospirillum oryzae NBRC 107573.</title>
        <authorList>
            <person name="Hosoyama A."/>
            <person name="Uohara A."/>
            <person name="Ohji S."/>
            <person name="Ichikawa N."/>
        </authorList>
    </citation>
    <scope>NUCLEOTIDE SEQUENCE [LARGE SCALE GENOMIC DNA]</scope>
    <source>
        <strain evidence="2 3">NBRC 107573</strain>
    </source>
</reference>
<evidence type="ECO:0000313" key="2">
    <source>
        <dbReference type="EMBL" id="GEO81217.1"/>
    </source>
</evidence>
<gene>
    <name evidence="2" type="ORF">ROR02_13480</name>
</gene>
<evidence type="ECO:0000313" key="3">
    <source>
        <dbReference type="Proteomes" id="UP000321567"/>
    </source>
</evidence>
<name>A0A512H6Z2_9PROT</name>
<sequence>MAVAANCQRDNAMKVSSIMLDSLLPSHDGAGRPGPRGLHPKEEPTPVEGADPAATGTLRSTVSCELAALKKTLPPVPSLQRKKGPACDRGCVGTPLGGRTVFDPVAQQGAFSLFKQ</sequence>
<dbReference type="AlphaFoldDB" id="A0A512H6Z2"/>
<dbReference type="Proteomes" id="UP000321567">
    <property type="component" value="Unassembled WGS sequence"/>
</dbReference>
<accession>A0A512H6Z2</accession>
<dbReference type="EMBL" id="BJZO01000029">
    <property type="protein sequence ID" value="GEO81217.1"/>
    <property type="molecule type" value="Genomic_DNA"/>
</dbReference>
<protein>
    <submittedName>
        <fullName evidence="2">Uncharacterized protein</fullName>
    </submittedName>
</protein>
<keyword evidence="3" id="KW-1185">Reference proteome</keyword>
<organism evidence="2 3">
    <name type="scientific">Pararhodospirillum oryzae</name>
    <dbReference type="NCBI Taxonomy" id="478448"/>
    <lineage>
        <taxon>Bacteria</taxon>
        <taxon>Pseudomonadati</taxon>
        <taxon>Pseudomonadota</taxon>
        <taxon>Alphaproteobacteria</taxon>
        <taxon>Rhodospirillales</taxon>
        <taxon>Rhodospirillaceae</taxon>
        <taxon>Pararhodospirillum</taxon>
    </lineage>
</organism>